<accession>A0ABT7ARW7</accession>
<organism evidence="1 2">
    <name type="scientific">Roseofilum acuticapitatum BLCC-M154</name>
    <dbReference type="NCBI Taxonomy" id="3022444"/>
    <lineage>
        <taxon>Bacteria</taxon>
        <taxon>Bacillati</taxon>
        <taxon>Cyanobacteriota</taxon>
        <taxon>Cyanophyceae</taxon>
        <taxon>Desertifilales</taxon>
        <taxon>Desertifilaceae</taxon>
        <taxon>Roseofilum</taxon>
        <taxon>Roseofilum acuticapitatum</taxon>
    </lineage>
</organism>
<reference evidence="1 2" key="1">
    <citation type="submission" date="2023-01" db="EMBL/GenBank/DDBJ databases">
        <title>Novel diversity within Roseofilum (Cyanobacteria; Desertifilaceae) from marine benthic mats with descriptions of four novel species.</title>
        <authorList>
            <person name="Wang Y."/>
            <person name="Berthold D.E."/>
            <person name="Hu J."/>
            <person name="Lefler F.W."/>
            <person name="Laughinghouse H.D. IV."/>
        </authorList>
    </citation>
    <scope>NUCLEOTIDE SEQUENCE [LARGE SCALE GENOMIC DNA]</scope>
    <source>
        <strain evidence="1 2">BLCC-M154</strain>
    </source>
</reference>
<dbReference type="SUPFAM" id="SSF52980">
    <property type="entry name" value="Restriction endonuclease-like"/>
    <property type="match status" value="1"/>
</dbReference>
<dbReference type="Proteomes" id="UP001235303">
    <property type="component" value="Unassembled WGS sequence"/>
</dbReference>
<dbReference type="EMBL" id="JAQOSP010000046">
    <property type="protein sequence ID" value="MDJ1169174.1"/>
    <property type="molecule type" value="Genomic_DNA"/>
</dbReference>
<dbReference type="InterPro" id="IPR011856">
    <property type="entry name" value="tRNA_endonuc-like_dom_sf"/>
</dbReference>
<keyword evidence="2" id="KW-1185">Reference proteome</keyword>
<dbReference type="Gene3D" id="3.40.1350.10">
    <property type="match status" value="1"/>
</dbReference>
<name>A0ABT7ARW7_9CYAN</name>
<comment type="caution">
    <text evidence="1">The sequence shown here is derived from an EMBL/GenBank/DDBJ whole genome shotgun (WGS) entry which is preliminary data.</text>
</comment>
<sequence length="138" mass="15926">MPAHDLYHNTVKAALEKDNWKITNDPLTLQYGGKDLFVDLGAKKILAAEKYGEKIAVEIKTFLGRSAMYELEKAVGQYIVYRNILEEVENDRTLYLAIPKIAYKEVFEERLGNLILTKNKLRLLVFDPSNQEVVTWIH</sequence>
<evidence type="ECO:0000313" key="2">
    <source>
        <dbReference type="Proteomes" id="UP001235303"/>
    </source>
</evidence>
<dbReference type="InterPro" id="IPR011335">
    <property type="entry name" value="Restrct_endonuc-II-like"/>
</dbReference>
<dbReference type="Pfam" id="PF08814">
    <property type="entry name" value="XisH"/>
    <property type="match status" value="1"/>
</dbReference>
<gene>
    <name evidence="1" type="ORF">PMG71_07030</name>
</gene>
<proteinExistence type="predicted"/>
<dbReference type="CDD" id="cd22366">
    <property type="entry name" value="XisH-like"/>
    <property type="match status" value="1"/>
</dbReference>
<evidence type="ECO:0000313" key="1">
    <source>
        <dbReference type="EMBL" id="MDJ1169174.1"/>
    </source>
</evidence>
<protein>
    <submittedName>
        <fullName evidence="1">Element excision factor XisH family protein</fullName>
    </submittedName>
</protein>
<dbReference type="InterPro" id="IPR014919">
    <property type="entry name" value="XisH"/>
</dbReference>